<dbReference type="InterPro" id="IPR006886">
    <property type="entry name" value="RNA_pol_III_Rpc5"/>
</dbReference>
<keyword evidence="3" id="KW-1185">Reference proteome</keyword>
<sequence>MVALKRCTQTFQDCCEIGGWNVVATNGWAFIRSAAKASSCFPKTSTAYAVGILTRNELHLNPVHTVVQLRPSMKHLQALSKKSNTARDEEEQAIKQNSKKQSKLPGAVNEQNVDAKEKWISLEYHGETSRLSRGYMGNMIAQQASQIQFSMSPYVTMLILVKFRYMNCWYNRGKYFSEARAYLIWPYLPSNGHDSKTQEELMNTDDVIGCVSLELSYERAPCMRGRGIIAKKFFRKKGLTDNTDCYGWDKQDF</sequence>
<feature type="region of interest" description="Disordered" evidence="1">
    <location>
        <begin position="80"/>
        <end position="108"/>
    </location>
</feature>
<dbReference type="OrthoDB" id="340681at2759"/>
<keyword evidence="2" id="KW-0240">DNA-directed RNA polymerase</keyword>
<protein>
    <submittedName>
        <fullName evidence="2">DNA-directed RNA polymerase III subunit RPC5</fullName>
    </submittedName>
</protein>
<dbReference type="Proteomes" id="UP000245207">
    <property type="component" value="Unassembled WGS sequence"/>
</dbReference>
<dbReference type="GO" id="GO:0005666">
    <property type="term" value="C:RNA polymerase III complex"/>
    <property type="evidence" value="ECO:0007669"/>
    <property type="project" value="TreeGrafter"/>
</dbReference>
<organism evidence="2 3">
    <name type="scientific">Artemisia annua</name>
    <name type="common">Sweet wormwood</name>
    <dbReference type="NCBI Taxonomy" id="35608"/>
    <lineage>
        <taxon>Eukaryota</taxon>
        <taxon>Viridiplantae</taxon>
        <taxon>Streptophyta</taxon>
        <taxon>Embryophyta</taxon>
        <taxon>Tracheophyta</taxon>
        <taxon>Spermatophyta</taxon>
        <taxon>Magnoliopsida</taxon>
        <taxon>eudicotyledons</taxon>
        <taxon>Gunneridae</taxon>
        <taxon>Pentapetalae</taxon>
        <taxon>asterids</taxon>
        <taxon>campanulids</taxon>
        <taxon>Asterales</taxon>
        <taxon>Asteraceae</taxon>
        <taxon>Asteroideae</taxon>
        <taxon>Anthemideae</taxon>
        <taxon>Artemisiinae</taxon>
        <taxon>Artemisia</taxon>
    </lineage>
</organism>
<comment type="caution">
    <text evidence="2">The sequence shown here is derived from an EMBL/GenBank/DDBJ whole genome shotgun (WGS) entry which is preliminary data.</text>
</comment>
<evidence type="ECO:0000313" key="3">
    <source>
        <dbReference type="Proteomes" id="UP000245207"/>
    </source>
</evidence>
<dbReference type="PANTHER" id="PTHR12069:SF0">
    <property type="entry name" value="DNA-DIRECTED RNA POLYMERASE III SUBUNIT RPC5"/>
    <property type="match status" value="1"/>
</dbReference>
<keyword evidence="2" id="KW-0804">Transcription</keyword>
<name>A0A2U1LBX0_ARTAN</name>
<evidence type="ECO:0000313" key="2">
    <source>
        <dbReference type="EMBL" id="PWA46489.1"/>
    </source>
</evidence>
<proteinExistence type="predicted"/>
<dbReference type="GO" id="GO:0042797">
    <property type="term" value="P:tRNA transcription by RNA polymerase III"/>
    <property type="evidence" value="ECO:0007669"/>
    <property type="project" value="TreeGrafter"/>
</dbReference>
<dbReference type="Pfam" id="PF04801">
    <property type="entry name" value="RPC5"/>
    <property type="match status" value="1"/>
</dbReference>
<accession>A0A2U1LBX0</accession>
<dbReference type="STRING" id="35608.A0A2U1LBX0"/>
<evidence type="ECO:0000256" key="1">
    <source>
        <dbReference type="SAM" id="MobiDB-lite"/>
    </source>
</evidence>
<dbReference type="PANTHER" id="PTHR12069">
    <property type="entry name" value="DNA-DIRECTED RNA POLYMERASES III 80 KDA POLYPEPTIDE RNA POLYMERASE III SUBUNIT 5"/>
    <property type="match status" value="1"/>
</dbReference>
<dbReference type="EMBL" id="PKPP01010261">
    <property type="protein sequence ID" value="PWA46489.1"/>
    <property type="molecule type" value="Genomic_DNA"/>
</dbReference>
<reference evidence="2 3" key="1">
    <citation type="journal article" date="2018" name="Mol. Plant">
        <title>The genome of Artemisia annua provides insight into the evolution of Asteraceae family and artemisinin biosynthesis.</title>
        <authorList>
            <person name="Shen Q."/>
            <person name="Zhang L."/>
            <person name="Liao Z."/>
            <person name="Wang S."/>
            <person name="Yan T."/>
            <person name="Shi P."/>
            <person name="Liu M."/>
            <person name="Fu X."/>
            <person name="Pan Q."/>
            <person name="Wang Y."/>
            <person name="Lv Z."/>
            <person name="Lu X."/>
            <person name="Zhang F."/>
            <person name="Jiang W."/>
            <person name="Ma Y."/>
            <person name="Chen M."/>
            <person name="Hao X."/>
            <person name="Li L."/>
            <person name="Tang Y."/>
            <person name="Lv G."/>
            <person name="Zhou Y."/>
            <person name="Sun X."/>
            <person name="Brodelius P.E."/>
            <person name="Rose J.K.C."/>
            <person name="Tang K."/>
        </authorList>
    </citation>
    <scope>NUCLEOTIDE SEQUENCE [LARGE SCALE GENOMIC DNA]</scope>
    <source>
        <strain evidence="3">cv. Huhao1</strain>
        <tissue evidence="2">Leaf</tissue>
    </source>
</reference>
<gene>
    <name evidence="2" type="ORF">CTI12_AA508490</name>
</gene>
<dbReference type="AlphaFoldDB" id="A0A2U1LBX0"/>